<dbReference type="CDD" id="cd00130">
    <property type="entry name" value="PAS"/>
    <property type="match status" value="1"/>
</dbReference>
<dbReference type="SUPFAM" id="SSF55785">
    <property type="entry name" value="PYP-like sensor domain (PAS domain)"/>
    <property type="match status" value="1"/>
</dbReference>
<dbReference type="InterPro" id="IPR050706">
    <property type="entry name" value="Cyclic-di-GMP_PDE-like"/>
</dbReference>
<dbReference type="InterPro" id="IPR029787">
    <property type="entry name" value="Nucleotide_cyclase"/>
</dbReference>
<dbReference type="Proteomes" id="UP001589898">
    <property type="component" value="Unassembled WGS sequence"/>
</dbReference>
<evidence type="ECO:0000259" key="2">
    <source>
        <dbReference type="PROSITE" id="PS50110"/>
    </source>
</evidence>
<feature type="domain" description="GGDEF" evidence="5">
    <location>
        <begin position="300"/>
        <end position="434"/>
    </location>
</feature>
<dbReference type="InterPro" id="IPR035965">
    <property type="entry name" value="PAS-like_dom_sf"/>
</dbReference>
<evidence type="ECO:0000313" key="6">
    <source>
        <dbReference type="EMBL" id="MFC0717002.1"/>
    </source>
</evidence>
<dbReference type="Pfam" id="PF08448">
    <property type="entry name" value="PAS_4"/>
    <property type="match status" value="1"/>
</dbReference>
<name>A0ABV6SU97_9GAMM</name>
<dbReference type="SUPFAM" id="SSF55073">
    <property type="entry name" value="Nucleotide cyclase"/>
    <property type="match status" value="1"/>
</dbReference>
<dbReference type="Gene3D" id="3.30.70.270">
    <property type="match status" value="1"/>
</dbReference>
<dbReference type="Gene3D" id="3.40.50.2300">
    <property type="match status" value="1"/>
</dbReference>
<dbReference type="CDD" id="cd01948">
    <property type="entry name" value="EAL"/>
    <property type="match status" value="1"/>
</dbReference>
<reference evidence="6 7" key="1">
    <citation type="submission" date="2024-09" db="EMBL/GenBank/DDBJ databases">
        <authorList>
            <person name="Sun Q."/>
            <person name="Mori K."/>
        </authorList>
    </citation>
    <scope>NUCLEOTIDE SEQUENCE [LARGE SCALE GENOMIC DNA]</scope>
    <source>
        <strain evidence="6 7">KCTC 52403</strain>
    </source>
</reference>
<dbReference type="InterPro" id="IPR011006">
    <property type="entry name" value="CheY-like_superfamily"/>
</dbReference>
<dbReference type="InterPro" id="IPR000014">
    <property type="entry name" value="PAS"/>
</dbReference>
<evidence type="ECO:0000259" key="4">
    <source>
        <dbReference type="PROSITE" id="PS50883"/>
    </source>
</evidence>
<dbReference type="SMART" id="SM00267">
    <property type="entry name" value="GGDEF"/>
    <property type="match status" value="1"/>
</dbReference>
<dbReference type="EMBL" id="JBHLTF010000009">
    <property type="protein sequence ID" value="MFC0717002.1"/>
    <property type="molecule type" value="Genomic_DNA"/>
</dbReference>
<dbReference type="PROSITE" id="PS50110">
    <property type="entry name" value="RESPONSE_REGULATORY"/>
    <property type="match status" value="1"/>
</dbReference>
<dbReference type="Pfam" id="PF00990">
    <property type="entry name" value="GGDEF"/>
    <property type="match status" value="1"/>
</dbReference>
<evidence type="ECO:0000259" key="3">
    <source>
        <dbReference type="PROSITE" id="PS50112"/>
    </source>
</evidence>
<dbReference type="InterPro" id="IPR043128">
    <property type="entry name" value="Rev_trsase/Diguanyl_cyclase"/>
</dbReference>
<dbReference type="InterPro" id="IPR000160">
    <property type="entry name" value="GGDEF_dom"/>
</dbReference>
<gene>
    <name evidence="6" type="ORF">ACFFFU_04425</name>
</gene>
<dbReference type="SMART" id="SM00052">
    <property type="entry name" value="EAL"/>
    <property type="match status" value="1"/>
</dbReference>
<dbReference type="RefSeq" id="WP_189496582.1">
    <property type="nucleotide sequence ID" value="NZ_BMZT01000005.1"/>
</dbReference>
<dbReference type="PANTHER" id="PTHR33121:SF79">
    <property type="entry name" value="CYCLIC DI-GMP PHOSPHODIESTERASE PDED-RELATED"/>
    <property type="match status" value="1"/>
</dbReference>
<dbReference type="InterPro" id="IPR001633">
    <property type="entry name" value="EAL_dom"/>
</dbReference>
<dbReference type="PROSITE" id="PS50112">
    <property type="entry name" value="PAS"/>
    <property type="match status" value="1"/>
</dbReference>
<dbReference type="NCBIfam" id="TIGR00254">
    <property type="entry name" value="GGDEF"/>
    <property type="match status" value="1"/>
</dbReference>
<dbReference type="PROSITE" id="PS50883">
    <property type="entry name" value="EAL"/>
    <property type="match status" value="1"/>
</dbReference>
<sequence length="693" mass="74883">MSKSQDAALRLMIVDDSPEAAEAIVSTLRNAGIAVRPLRPASADEFTAMLAAQPVDVVVAQVDSAVLPLATVVQQVTATGKDMPVLAVCDAIDHDTWVQAIGAGARALAAREPAPLLLALVRDAWTDLEARRAQRRLEARLRETERRCDALIDSSRDPIAYVHEGMHIRANQAYLEMFGYDDFEDIEGMSLLDMVAPQHVEGFRQLLKSLAQGEAPPPRHELQARDIDGNAFPAAMEFAQAQYEGEPCVQVVIRRQELDPELAQEIEELRQRDQATGLYNRATFLHALEGAVDSAARGSTQHGLLLVEPDHYQHLLADIGLDSADDLLASAAARLTAAAQGLDAVAARFGEHTLALLVRNTDHAGTEAAANRVLAAFAADLFEIGARSSVITASIGAVQVGEKIASVSQVLAKATEAVASASATGGNRFELFDPSAVDRAEEEHIQAWVTRLRDALDHQNFVLHYQPVISLHGDTGPVYEAFLRLKGADGELIKPLSFLQIAEEHGLLWEIDHYVVGRAIAVIGERIRTNQPTTLLVKVSQASLADDSLTRYIGEQLLAHGVPGEYLVLELAEAKVFTHLKAAQAFAAAAARLDCRIALENFGAGLDSFQLLAHLKPNMLKIDPGFTEDLTGNADNQTRVREIAAKARELGIRTMADFISDAATMSVLFGTGVDYVSGNFLAPSGPDMTYDFE</sequence>
<dbReference type="Pfam" id="PF00563">
    <property type="entry name" value="EAL"/>
    <property type="match status" value="1"/>
</dbReference>
<dbReference type="PROSITE" id="PS50887">
    <property type="entry name" value="GGDEF"/>
    <property type="match status" value="1"/>
</dbReference>
<accession>A0ABV6SU97</accession>
<dbReference type="InterPro" id="IPR013656">
    <property type="entry name" value="PAS_4"/>
</dbReference>
<comment type="caution">
    <text evidence="1">Lacks conserved residue(s) required for the propagation of feature annotation.</text>
</comment>
<organism evidence="6 7">
    <name type="scientific">Luteimonas padinae</name>
    <dbReference type="NCBI Taxonomy" id="1714359"/>
    <lineage>
        <taxon>Bacteria</taxon>
        <taxon>Pseudomonadati</taxon>
        <taxon>Pseudomonadota</taxon>
        <taxon>Gammaproteobacteria</taxon>
        <taxon>Lysobacterales</taxon>
        <taxon>Lysobacteraceae</taxon>
        <taxon>Luteimonas</taxon>
    </lineage>
</organism>
<dbReference type="PANTHER" id="PTHR33121">
    <property type="entry name" value="CYCLIC DI-GMP PHOSPHODIESTERASE PDEF"/>
    <property type="match status" value="1"/>
</dbReference>
<proteinExistence type="predicted"/>
<feature type="domain" description="PAS" evidence="3">
    <location>
        <begin position="164"/>
        <end position="214"/>
    </location>
</feature>
<evidence type="ECO:0000256" key="1">
    <source>
        <dbReference type="PROSITE-ProRule" id="PRU00169"/>
    </source>
</evidence>
<dbReference type="SUPFAM" id="SSF141868">
    <property type="entry name" value="EAL domain-like"/>
    <property type="match status" value="1"/>
</dbReference>
<dbReference type="Gene3D" id="3.20.20.450">
    <property type="entry name" value="EAL domain"/>
    <property type="match status" value="1"/>
</dbReference>
<evidence type="ECO:0000313" key="7">
    <source>
        <dbReference type="Proteomes" id="UP001589898"/>
    </source>
</evidence>
<protein>
    <submittedName>
        <fullName evidence="6">EAL domain-containing protein</fullName>
    </submittedName>
</protein>
<feature type="domain" description="EAL" evidence="4">
    <location>
        <begin position="445"/>
        <end position="693"/>
    </location>
</feature>
<dbReference type="SUPFAM" id="SSF52172">
    <property type="entry name" value="CheY-like"/>
    <property type="match status" value="1"/>
</dbReference>
<keyword evidence="7" id="KW-1185">Reference proteome</keyword>
<dbReference type="SMART" id="SM00091">
    <property type="entry name" value="PAS"/>
    <property type="match status" value="1"/>
</dbReference>
<dbReference type="NCBIfam" id="TIGR00229">
    <property type="entry name" value="sensory_box"/>
    <property type="match status" value="1"/>
</dbReference>
<evidence type="ECO:0000259" key="5">
    <source>
        <dbReference type="PROSITE" id="PS50887"/>
    </source>
</evidence>
<dbReference type="InterPro" id="IPR001789">
    <property type="entry name" value="Sig_transdc_resp-reg_receiver"/>
</dbReference>
<feature type="domain" description="Response regulatory" evidence="2">
    <location>
        <begin position="10"/>
        <end position="126"/>
    </location>
</feature>
<dbReference type="Gene3D" id="3.30.450.20">
    <property type="entry name" value="PAS domain"/>
    <property type="match status" value="1"/>
</dbReference>
<dbReference type="InterPro" id="IPR035919">
    <property type="entry name" value="EAL_sf"/>
</dbReference>
<comment type="caution">
    <text evidence="6">The sequence shown here is derived from an EMBL/GenBank/DDBJ whole genome shotgun (WGS) entry which is preliminary data.</text>
</comment>